<accession>A0A2P8QZ93</accession>
<dbReference type="EMBL" id="PDHH01000006">
    <property type="protein sequence ID" value="PSM51564.1"/>
    <property type="molecule type" value="Genomic_DNA"/>
</dbReference>
<dbReference type="PANTHER" id="PTHR43393">
    <property type="entry name" value="CYTOKININ RIBOSIDE 5'-MONOPHOSPHATE PHOSPHORIBOHYDROLASE"/>
    <property type="match status" value="1"/>
</dbReference>
<evidence type="ECO:0000313" key="3">
    <source>
        <dbReference type="EMBL" id="PSM51564.1"/>
    </source>
</evidence>
<sequence>MKYEIMLKDIDLIEEKLNFNKERCITFFGSARFSSDNKYSQSAYKLAKKLADKKFTIITGGGGGIMEAANKGAFEAGHGKSIGINAILPNEQEVNQYVNNGMVFSTMALRKVALTKNSESFVIFPGGYGTLDELFEIFVLVQSHKIKAKIFLFGTEFWTSLIDFLKTSLLENETIKEEELEIFKLSDDIEYIYEEIIKD</sequence>
<dbReference type="RefSeq" id="WP_106872150.1">
    <property type="nucleotide sequence ID" value="NZ_CP053841.1"/>
</dbReference>
<dbReference type="GO" id="GO:0009691">
    <property type="term" value="P:cytokinin biosynthetic process"/>
    <property type="evidence" value="ECO:0007669"/>
    <property type="project" value="UniProtKB-UniRule"/>
</dbReference>
<dbReference type="InterPro" id="IPR052341">
    <property type="entry name" value="LOG_family_nucleotidases"/>
</dbReference>
<organism evidence="3 4">
    <name type="scientific">Campylobacter blaseri</name>
    <dbReference type="NCBI Taxonomy" id="2042961"/>
    <lineage>
        <taxon>Bacteria</taxon>
        <taxon>Pseudomonadati</taxon>
        <taxon>Campylobacterota</taxon>
        <taxon>Epsilonproteobacteria</taxon>
        <taxon>Campylobacterales</taxon>
        <taxon>Campylobacteraceae</taxon>
        <taxon>Campylobacter</taxon>
    </lineage>
</organism>
<comment type="caution">
    <text evidence="3">The sequence shown here is derived from an EMBL/GenBank/DDBJ whole genome shotgun (WGS) entry which is preliminary data.</text>
</comment>
<comment type="similarity">
    <text evidence="2">Belongs to the LOG family.</text>
</comment>
<dbReference type="NCBIfam" id="TIGR00730">
    <property type="entry name" value="Rossman fold protein, TIGR00730 family"/>
    <property type="match status" value="1"/>
</dbReference>
<keyword evidence="2" id="KW-0378">Hydrolase</keyword>
<dbReference type="GO" id="GO:0005829">
    <property type="term" value="C:cytosol"/>
    <property type="evidence" value="ECO:0007669"/>
    <property type="project" value="TreeGrafter"/>
</dbReference>
<dbReference type="OrthoDB" id="9801098at2"/>
<proteinExistence type="inferred from homology"/>
<reference evidence="4" key="1">
    <citation type="submission" date="2017-10" db="EMBL/GenBank/DDBJ databases">
        <title>Campylobacter species from seals.</title>
        <authorList>
            <person name="Gilbert M.J."/>
            <person name="Zomer A.L."/>
            <person name="Timmerman A.J."/>
            <person name="Duim B."/>
            <person name="Wagenaar J.A."/>
        </authorList>
    </citation>
    <scope>NUCLEOTIDE SEQUENCE [LARGE SCALE GENOMIC DNA]</scope>
    <source>
        <strain evidence="4">17S00004-5</strain>
    </source>
</reference>
<keyword evidence="2" id="KW-0203">Cytokinin biosynthesis</keyword>
<comment type="catalytic activity">
    <reaction evidence="1">
        <text>AMP + H2O = D-ribose 5-phosphate + adenine</text>
        <dbReference type="Rhea" id="RHEA:20129"/>
        <dbReference type="ChEBI" id="CHEBI:15377"/>
        <dbReference type="ChEBI" id="CHEBI:16708"/>
        <dbReference type="ChEBI" id="CHEBI:78346"/>
        <dbReference type="ChEBI" id="CHEBI:456215"/>
        <dbReference type="EC" id="3.2.2.4"/>
    </reaction>
</comment>
<protein>
    <recommendedName>
        <fullName evidence="2">Cytokinin riboside 5'-monophosphate phosphoribohydrolase</fullName>
        <ecNumber evidence="2">3.2.2.n1</ecNumber>
    </recommendedName>
</protein>
<evidence type="ECO:0000256" key="1">
    <source>
        <dbReference type="ARBA" id="ARBA00000274"/>
    </source>
</evidence>
<dbReference type="InterPro" id="IPR031100">
    <property type="entry name" value="LOG_fam"/>
</dbReference>
<keyword evidence="4" id="KW-1185">Reference proteome</keyword>
<dbReference type="AlphaFoldDB" id="A0A2P8QZ93"/>
<dbReference type="Gene3D" id="3.40.50.450">
    <property type="match status" value="1"/>
</dbReference>
<dbReference type="Proteomes" id="UP000240535">
    <property type="component" value="Unassembled WGS sequence"/>
</dbReference>
<dbReference type="PANTHER" id="PTHR43393:SF3">
    <property type="entry name" value="LYSINE DECARBOXYLASE-LIKE PROTEIN"/>
    <property type="match status" value="1"/>
</dbReference>
<evidence type="ECO:0000256" key="2">
    <source>
        <dbReference type="RuleBase" id="RU363015"/>
    </source>
</evidence>
<evidence type="ECO:0000313" key="4">
    <source>
        <dbReference type="Proteomes" id="UP000240535"/>
    </source>
</evidence>
<dbReference type="Pfam" id="PF03641">
    <property type="entry name" value="Lysine_decarbox"/>
    <property type="match status" value="1"/>
</dbReference>
<gene>
    <name evidence="3" type="ORF">CQ405_07145</name>
</gene>
<dbReference type="InterPro" id="IPR005269">
    <property type="entry name" value="LOG"/>
</dbReference>
<dbReference type="EC" id="3.2.2.n1" evidence="2"/>
<dbReference type="SUPFAM" id="SSF102405">
    <property type="entry name" value="MCP/YpsA-like"/>
    <property type="match status" value="1"/>
</dbReference>
<name>A0A2P8QZ93_9BACT</name>
<dbReference type="GO" id="GO:0008714">
    <property type="term" value="F:AMP nucleosidase activity"/>
    <property type="evidence" value="ECO:0007669"/>
    <property type="project" value="UniProtKB-EC"/>
</dbReference>